<sequence length="189" mass="20527">MSRLLRLSLSSRVWLAAQEATRNVSEDPVVCRTPWDGSPTCTAVRVVRAEVLADGTMDLDIVFPEAAVQAVFSRTPWQDSTTATSAEEPSASTDSISSDPLPISCVESFEDMDLRCYEQLSPSPESIETIEVFPPCSTCGGHEVNGFCSLCYLRGLTGKVFLLRMMSFYGSLFVSNSPDLFFRSAASGG</sequence>
<evidence type="ECO:0000313" key="2">
    <source>
        <dbReference type="EMBL" id="AAA42427.1"/>
    </source>
</evidence>
<dbReference type="KEGG" id="vg:1732771"/>
<organism evidence="2">
    <name type="scientific">Murine adenovirus A serotype 1</name>
    <name type="common">MAdV-1</name>
    <name type="synonym">Murine adenovirus 1</name>
    <dbReference type="NCBI Taxonomy" id="10530"/>
    <lineage>
        <taxon>Viruses</taxon>
        <taxon>Varidnaviria</taxon>
        <taxon>Bamfordvirae</taxon>
        <taxon>Preplasmiviricota</taxon>
        <taxon>Polisuviricotina</taxon>
        <taxon>Pharingeaviricetes</taxon>
        <taxon>Rowavirales</taxon>
        <taxon>Adenoviridae</taxon>
        <taxon>Mastadenovirus</taxon>
        <taxon>Mastadenovirus encephalomyelitidis</taxon>
        <taxon>Murine mastadenovirus A</taxon>
    </lineage>
</organism>
<organismHost>
    <name type="scientific">Mus musculus</name>
    <name type="common">Mouse</name>
    <dbReference type="NCBI Taxonomy" id="10090"/>
</organismHost>
<accession>Q64891</accession>
<feature type="region of interest" description="Disordered" evidence="1">
    <location>
        <begin position="79"/>
        <end position="98"/>
    </location>
</feature>
<reference evidence="2" key="1">
    <citation type="journal article" date="1988" name="J. Virol.">
        <title>Identification of mouse adenovirus type 1 early region 1: DNA sequence and a conserved transactivating function.</title>
        <authorList>
            <person name="Ball A.O."/>
            <person name="Williams M.E."/>
            <person name="Spindler K.R."/>
        </authorList>
    </citation>
    <scope>NUCLEOTIDE SEQUENCE [LARGE SCALE GENOMIC DNA]</scope>
</reference>
<evidence type="ECO:0000256" key="1">
    <source>
        <dbReference type="SAM" id="MobiDB-lite"/>
    </source>
</evidence>
<dbReference type="PIR" id="A31158">
    <property type="entry name" value="WMADM1"/>
</dbReference>
<name>Q64891_ADEM1</name>
<dbReference type="EMBL" id="M22245">
    <property type="protein sequence ID" value="AAA42427.1"/>
    <property type="molecule type" value="Genomic_DNA"/>
</dbReference>
<protein>
    <submittedName>
        <fullName evidence="2">Adenovirus type 1 early regions 1A and 1B DNA</fullName>
    </submittedName>
</protein>
<proteinExistence type="predicted"/>